<dbReference type="SUPFAM" id="SSF57783">
    <property type="entry name" value="Zinc beta-ribbon"/>
    <property type="match status" value="1"/>
</dbReference>
<dbReference type="EMBL" id="CP065856">
    <property type="protein sequence ID" value="QPV61636.1"/>
    <property type="molecule type" value="Genomic_DNA"/>
</dbReference>
<feature type="domain" description="TFIIB-type" evidence="12">
    <location>
        <begin position="24"/>
        <end position="54"/>
    </location>
</feature>
<evidence type="ECO:0000256" key="2">
    <source>
        <dbReference type="ARBA" id="ARBA00013932"/>
    </source>
</evidence>
<dbReference type="GO" id="GO:0097550">
    <property type="term" value="C:transcription preinitiation complex"/>
    <property type="evidence" value="ECO:0007669"/>
    <property type="project" value="TreeGrafter"/>
</dbReference>
<comment type="function">
    <text evidence="9">Stabilizes TBP binding to an archaeal box-A promoter. Also responsible for recruiting RNA polymerase II to the pre-initiation complex (DNA-TBP-TFIIB).</text>
</comment>
<dbReference type="SUPFAM" id="SSF47954">
    <property type="entry name" value="Cyclin-like"/>
    <property type="match status" value="2"/>
</dbReference>
<protein>
    <recommendedName>
        <fullName evidence="2 9">Transcription initiation factor IIB</fullName>
        <shortName evidence="9">TFIIB</shortName>
    </recommendedName>
</protein>
<evidence type="ECO:0000313" key="13">
    <source>
        <dbReference type="EMBL" id="QPV61636.1"/>
    </source>
</evidence>
<dbReference type="RefSeq" id="WP_198060466.1">
    <property type="nucleotide sequence ID" value="NZ_CP065856.1"/>
</dbReference>
<feature type="binding site" evidence="9">
    <location>
        <position position="46"/>
    </location>
    <ligand>
        <name>Zn(2+)</name>
        <dbReference type="ChEBI" id="CHEBI:29105"/>
    </ligand>
</feature>
<evidence type="ECO:0000256" key="10">
    <source>
        <dbReference type="PROSITE-ProRule" id="PRU00469"/>
    </source>
</evidence>
<dbReference type="SMART" id="SM00385">
    <property type="entry name" value="CYCLIN"/>
    <property type="match status" value="2"/>
</dbReference>
<dbReference type="InterPro" id="IPR013763">
    <property type="entry name" value="Cyclin-like_dom"/>
</dbReference>
<dbReference type="InterPro" id="IPR023484">
    <property type="entry name" value="TFIIB_arc"/>
</dbReference>
<keyword evidence="6 9" id="KW-0862">Zinc</keyword>
<dbReference type="GeneID" id="60589392"/>
<dbReference type="PANTHER" id="PTHR11618">
    <property type="entry name" value="TRANSCRIPTION INITIATION FACTOR IIB-RELATED"/>
    <property type="match status" value="1"/>
</dbReference>
<proteinExistence type="inferred from homology"/>
<dbReference type="Proteomes" id="UP000595001">
    <property type="component" value="Chromosome"/>
</dbReference>
<dbReference type="Pfam" id="PF08271">
    <property type="entry name" value="Zn_Ribbon_TF"/>
    <property type="match status" value="1"/>
</dbReference>
<evidence type="ECO:0000256" key="9">
    <source>
        <dbReference type="HAMAP-Rule" id="MF_00383"/>
    </source>
</evidence>
<dbReference type="PANTHER" id="PTHR11618:SF13">
    <property type="entry name" value="TRANSCRIPTION INITIATION FACTOR IIB"/>
    <property type="match status" value="1"/>
</dbReference>
<evidence type="ECO:0000256" key="5">
    <source>
        <dbReference type="ARBA" id="ARBA00022771"/>
    </source>
</evidence>
<keyword evidence="3 9" id="KW-0479">Metal-binding</keyword>
<dbReference type="GO" id="GO:0017025">
    <property type="term" value="F:TBP-class protein binding"/>
    <property type="evidence" value="ECO:0007669"/>
    <property type="project" value="InterPro"/>
</dbReference>
<evidence type="ECO:0000256" key="6">
    <source>
        <dbReference type="ARBA" id="ARBA00022833"/>
    </source>
</evidence>
<feature type="region of interest" description="Disordered" evidence="11">
    <location>
        <begin position="1"/>
        <end position="44"/>
    </location>
</feature>
<dbReference type="KEGG" id="hlt:I7X12_12825"/>
<dbReference type="InterPro" id="IPR023486">
    <property type="entry name" value="TFIIB_CS"/>
</dbReference>
<dbReference type="PRINTS" id="PR00685">
    <property type="entry name" value="TIFACTORIIB"/>
</dbReference>
<comment type="similarity">
    <text evidence="1 9">Belongs to the TFIIB family.</text>
</comment>
<feature type="repeat" description="2" evidence="9">
    <location>
        <begin position="234"/>
        <end position="315"/>
    </location>
</feature>
<dbReference type="PROSITE" id="PS51134">
    <property type="entry name" value="ZF_TFIIB"/>
    <property type="match status" value="1"/>
</dbReference>
<dbReference type="GO" id="GO:0008270">
    <property type="term" value="F:zinc ion binding"/>
    <property type="evidence" value="ECO:0007669"/>
    <property type="project" value="UniProtKB-UniRule"/>
</dbReference>
<feature type="binding site" evidence="9">
    <location>
        <position position="28"/>
    </location>
    <ligand>
        <name>Zn(2+)</name>
        <dbReference type="ChEBI" id="CHEBI:29105"/>
    </ligand>
</feature>
<evidence type="ECO:0000256" key="11">
    <source>
        <dbReference type="SAM" id="MobiDB-lite"/>
    </source>
</evidence>
<evidence type="ECO:0000313" key="14">
    <source>
        <dbReference type="Proteomes" id="UP000595001"/>
    </source>
</evidence>
<keyword evidence="5 10" id="KW-0863">Zinc-finger</keyword>
<reference evidence="13 14" key="1">
    <citation type="submission" date="2020-12" db="EMBL/GenBank/DDBJ databases">
        <title>Halosimplex halophilum sp. nov. and Halosimplex salinum sp. nov., two new members of the genus Halosimplex.</title>
        <authorList>
            <person name="Cui H.L."/>
        </authorList>
    </citation>
    <scope>NUCLEOTIDE SEQUENCE [LARGE SCALE GENOMIC DNA]</scope>
    <source>
        <strain evidence="13 14">YGH94</strain>
    </source>
</reference>
<dbReference type="Pfam" id="PF00382">
    <property type="entry name" value="TFIIB"/>
    <property type="match status" value="2"/>
</dbReference>
<evidence type="ECO:0000256" key="8">
    <source>
        <dbReference type="ARBA" id="ARBA00023163"/>
    </source>
</evidence>
<keyword evidence="7 9" id="KW-0805">Transcription regulation</keyword>
<dbReference type="GO" id="GO:0070897">
    <property type="term" value="P:transcription preinitiation complex assembly"/>
    <property type="evidence" value="ECO:0007669"/>
    <property type="project" value="InterPro"/>
</dbReference>
<dbReference type="Gene3D" id="1.10.472.170">
    <property type="match status" value="1"/>
</dbReference>
<dbReference type="GO" id="GO:0003700">
    <property type="term" value="F:DNA-binding transcription factor activity"/>
    <property type="evidence" value="ECO:0007669"/>
    <property type="project" value="UniProtKB-UniRule"/>
</dbReference>
<keyword evidence="8 9" id="KW-0804">Transcription</keyword>
<gene>
    <name evidence="9" type="primary">tfb</name>
    <name evidence="13" type="ORF">I7X12_12825</name>
</gene>
<name>A0A7T3FVR1_9EURY</name>
<organism evidence="13 14">
    <name type="scientific">Halosimplex litoreum</name>
    <dbReference type="NCBI Taxonomy" id="1198301"/>
    <lineage>
        <taxon>Archaea</taxon>
        <taxon>Methanobacteriati</taxon>
        <taxon>Methanobacteriota</taxon>
        <taxon>Stenosarchaea group</taxon>
        <taxon>Halobacteria</taxon>
        <taxon>Halobacteriales</taxon>
        <taxon>Haloarculaceae</taxon>
        <taxon>Halosimplex</taxon>
    </lineage>
</organism>
<dbReference type="AlphaFoldDB" id="A0A7T3FVR1"/>
<dbReference type="Gene3D" id="1.10.472.10">
    <property type="entry name" value="Cyclin-like"/>
    <property type="match status" value="1"/>
</dbReference>
<feature type="binding site" evidence="9">
    <location>
        <position position="49"/>
    </location>
    <ligand>
        <name>Zn(2+)</name>
        <dbReference type="ChEBI" id="CHEBI:29105"/>
    </ligand>
</feature>
<feature type="compositionally biased region" description="Basic and acidic residues" evidence="11">
    <location>
        <begin position="1"/>
        <end position="22"/>
    </location>
</feature>
<dbReference type="InterPro" id="IPR013137">
    <property type="entry name" value="Znf_TFIIB"/>
</dbReference>
<evidence type="ECO:0000256" key="7">
    <source>
        <dbReference type="ARBA" id="ARBA00023015"/>
    </source>
</evidence>
<evidence type="ECO:0000256" key="4">
    <source>
        <dbReference type="ARBA" id="ARBA00022737"/>
    </source>
</evidence>
<dbReference type="InterPro" id="IPR000812">
    <property type="entry name" value="TFIIB"/>
</dbReference>
<dbReference type="FunFam" id="1.10.472.170:FF:000001">
    <property type="entry name" value="Transcription initiation factor IIB"/>
    <property type="match status" value="1"/>
</dbReference>
<evidence type="ECO:0000256" key="1">
    <source>
        <dbReference type="ARBA" id="ARBA00010857"/>
    </source>
</evidence>
<keyword evidence="4 9" id="KW-0677">Repeat</keyword>
<dbReference type="HAMAP" id="MF_00383">
    <property type="entry name" value="TF2B_arch"/>
    <property type="match status" value="1"/>
</dbReference>
<evidence type="ECO:0000256" key="3">
    <source>
        <dbReference type="ARBA" id="ARBA00022723"/>
    </source>
</evidence>
<dbReference type="InterPro" id="IPR013150">
    <property type="entry name" value="TFIIB_cyclin"/>
</dbReference>
<feature type="binding site" evidence="9">
    <location>
        <position position="31"/>
    </location>
    <ligand>
        <name>Zn(2+)</name>
        <dbReference type="ChEBI" id="CHEBI:29105"/>
    </ligand>
</feature>
<feature type="repeat" description="1" evidence="9">
    <location>
        <begin position="140"/>
        <end position="223"/>
    </location>
</feature>
<accession>A0A7T3FVR1</accession>
<dbReference type="OrthoDB" id="7429at2157"/>
<evidence type="ECO:0000259" key="12">
    <source>
        <dbReference type="PROSITE" id="PS51134"/>
    </source>
</evidence>
<dbReference type="PROSITE" id="PS00782">
    <property type="entry name" value="TFIIB"/>
    <property type="match status" value="1"/>
</dbReference>
<dbReference type="InterPro" id="IPR036915">
    <property type="entry name" value="Cyclin-like_sf"/>
</dbReference>
<keyword evidence="14" id="KW-1185">Reference proteome</keyword>
<sequence>MTRTRFESDPERTRRSEARDESTAEASCPECDGQVTHDEASGETTCDACGLVVETDEIDRGPEWRDFGGDDREKKSRVGAPMTELMHDKGLSTNIGWQNKDAYGSPLSQRQRTRMERLRTWNERFRTKDAQERNLKQAFGEIDRMASALNLAESVSETAGVLYRRAVEDELLPGRSIEGMATAALYASVRQHGAPRRVTEFADVSRVSQRRIERAYRYLKAELGLAIEPEDPAQYVPQFASALDLSDEAERRATELLAVAKRANRHSGKSPSGLAAAAVYAAATLTNESLTQAAVSDVADVSRVTIRDRYQELLDVYADHDG</sequence>